<protein>
    <recommendedName>
        <fullName evidence="4">DUF433 domain-containing protein</fullName>
    </recommendedName>
</protein>
<name>A0A133UB66_9EURY</name>
<evidence type="ECO:0000256" key="1">
    <source>
        <dbReference type="SAM" id="MobiDB-lite"/>
    </source>
</evidence>
<sequence>MICSTRDVLGGRPRIKGTRVGILNVQHWHFEEGLSVEEISENYNLEPEKVEAAIQYIEDNPEEIEQIKRENEISEKASQERARERMQELLA</sequence>
<dbReference type="Proteomes" id="UP000070163">
    <property type="component" value="Unassembled WGS sequence"/>
</dbReference>
<evidence type="ECO:0000313" key="2">
    <source>
        <dbReference type="EMBL" id="KXA91436.1"/>
    </source>
</evidence>
<proteinExistence type="predicted"/>
<dbReference type="AlphaFoldDB" id="A0A133UB66"/>
<dbReference type="InterPro" id="IPR009057">
    <property type="entry name" value="Homeodomain-like_sf"/>
</dbReference>
<accession>A0A133UB66</accession>
<dbReference type="InterPro" id="IPR007367">
    <property type="entry name" value="DUF433"/>
</dbReference>
<organism evidence="2 3">
    <name type="scientific">candidate division MSBL1 archaeon SCGC-AAA259A05</name>
    <dbReference type="NCBI Taxonomy" id="1698259"/>
    <lineage>
        <taxon>Archaea</taxon>
        <taxon>Methanobacteriati</taxon>
        <taxon>Methanobacteriota</taxon>
        <taxon>candidate division MSBL1</taxon>
    </lineage>
</organism>
<gene>
    <name evidence="2" type="ORF">AKJ57_01315</name>
</gene>
<dbReference type="PANTHER" id="PTHR34849:SF1">
    <property type="entry name" value="SLR0770 PROTEIN"/>
    <property type="match status" value="1"/>
</dbReference>
<reference evidence="2 3" key="1">
    <citation type="journal article" date="2016" name="Sci. Rep.">
        <title>Metabolic traits of an uncultured archaeal lineage -MSBL1- from brine pools of the Red Sea.</title>
        <authorList>
            <person name="Mwirichia R."/>
            <person name="Alam I."/>
            <person name="Rashid M."/>
            <person name="Vinu M."/>
            <person name="Ba-Alawi W."/>
            <person name="Anthony Kamau A."/>
            <person name="Kamanda Ngugi D."/>
            <person name="Goker M."/>
            <person name="Klenk H.P."/>
            <person name="Bajic V."/>
            <person name="Stingl U."/>
        </authorList>
    </citation>
    <scope>NUCLEOTIDE SEQUENCE [LARGE SCALE GENOMIC DNA]</scope>
    <source>
        <strain evidence="2">SCGC-AAA259A05</strain>
    </source>
</reference>
<dbReference type="PANTHER" id="PTHR34849">
    <property type="entry name" value="SSL5025 PROTEIN"/>
    <property type="match status" value="1"/>
</dbReference>
<feature type="region of interest" description="Disordered" evidence="1">
    <location>
        <begin position="68"/>
        <end position="91"/>
    </location>
</feature>
<dbReference type="Pfam" id="PF04255">
    <property type="entry name" value="DUF433"/>
    <property type="match status" value="1"/>
</dbReference>
<evidence type="ECO:0000313" key="3">
    <source>
        <dbReference type="Proteomes" id="UP000070163"/>
    </source>
</evidence>
<dbReference type="Gene3D" id="1.10.10.10">
    <property type="entry name" value="Winged helix-like DNA-binding domain superfamily/Winged helix DNA-binding domain"/>
    <property type="match status" value="1"/>
</dbReference>
<dbReference type="EMBL" id="LHXJ01000009">
    <property type="protein sequence ID" value="KXA91436.1"/>
    <property type="molecule type" value="Genomic_DNA"/>
</dbReference>
<dbReference type="InterPro" id="IPR036388">
    <property type="entry name" value="WH-like_DNA-bd_sf"/>
</dbReference>
<comment type="caution">
    <text evidence="2">The sequence shown here is derived from an EMBL/GenBank/DDBJ whole genome shotgun (WGS) entry which is preliminary data.</text>
</comment>
<dbReference type="SUPFAM" id="SSF46689">
    <property type="entry name" value="Homeodomain-like"/>
    <property type="match status" value="1"/>
</dbReference>
<evidence type="ECO:0008006" key="4">
    <source>
        <dbReference type="Google" id="ProtNLM"/>
    </source>
</evidence>
<keyword evidence="3" id="KW-1185">Reference proteome</keyword>